<dbReference type="EMBL" id="VFML01000001">
    <property type="protein sequence ID" value="TQJ05113.1"/>
    <property type="molecule type" value="Genomic_DNA"/>
</dbReference>
<accession>A0A542DPT1</accession>
<dbReference type="OrthoDB" id="9800461at2"/>
<name>A0A542DPT1_AMYCI</name>
<comment type="caution">
    <text evidence="1">The sequence shown here is derived from an EMBL/GenBank/DDBJ whole genome shotgun (WGS) entry which is preliminary data.</text>
</comment>
<protein>
    <recommendedName>
        <fullName evidence="3">DUF3052 family protein</fullName>
    </recommendedName>
</protein>
<proteinExistence type="predicted"/>
<evidence type="ECO:0000313" key="2">
    <source>
        <dbReference type="Proteomes" id="UP000320876"/>
    </source>
</evidence>
<gene>
    <name evidence="1" type="ORF">FB471_4937</name>
</gene>
<organism evidence="1 2">
    <name type="scientific">Amycolatopsis cihanbeyliensis</name>
    <dbReference type="NCBI Taxonomy" id="1128664"/>
    <lineage>
        <taxon>Bacteria</taxon>
        <taxon>Bacillati</taxon>
        <taxon>Actinomycetota</taxon>
        <taxon>Actinomycetes</taxon>
        <taxon>Pseudonocardiales</taxon>
        <taxon>Pseudonocardiaceae</taxon>
        <taxon>Amycolatopsis</taxon>
    </lineage>
</organism>
<dbReference type="Proteomes" id="UP000320876">
    <property type="component" value="Unassembled WGS sequence"/>
</dbReference>
<evidence type="ECO:0000313" key="1">
    <source>
        <dbReference type="EMBL" id="TQJ05113.1"/>
    </source>
</evidence>
<dbReference type="AlphaFoldDB" id="A0A542DPT1"/>
<sequence length="140" mass="15415">MAGLVAKKMGIKEGARAFFMNAPAEAIEAVDPPEISVGSSLEGEFDYIHLFVKSQAELDDLFPRLKPHLAPKGSLWVSWPKGRKLGTDLNLKIVINICYNHGLAESKCLSVDSTWTALKFTHPIKGKVYNNSYGTLKLDP</sequence>
<keyword evidence="2" id="KW-1185">Reference proteome</keyword>
<evidence type="ECO:0008006" key="3">
    <source>
        <dbReference type="Google" id="ProtNLM"/>
    </source>
</evidence>
<reference evidence="1 2" key="1">
    <citation type="submission" date="2019-06" db="EMBL/GenBank/DDBJ databases">
        <title>Sequencing the genomes of 1000 actinobacteria strains.</title>
        <authorList>
            <person name="Klenk H.-P."/>
        </authorList>
    </citation>
    <scope>NUCLEOTIDE SEQUENCE [LARGE SCALE GENOMIC DNA]</scope>
    <source>
        <strain evidence="1 2">DSM 45679</strain>
    </source>
</reference>